<gene>
    <name evidence="1" type="ORF">CEK71_13460</name>
</gene>
<reference evidence="1 2" key="1">
    <citation type="submission" date="2017-06" db="EMBL/GenBank/DDBJ databases">
        <title>Genome Sequencing of the methanotroph Methylovulum psychrotolerants str. HV10-M2 isolated from a high-altitude environment.</title>
        <authorList>
            <person name="Mateos-Rivera A."/>
        </authorList>
    </citation>
    <scope>NUCLEOTIDE SEQUENCE [LARGE SCALE GENOMIC DNA]</scope>
    <source>
        <strain evidence="1 2">HV10_M2</strain>
    </source>
</reference>
<protein>
    <submittedName>
        <fullName evidence="1">Uncharacterized protein</fullName>
    </submittedName>
</protein>
<dbReference type="Proteomes" id="UP000197019">
    <property type="component" value="Chromosome"/>
</dbReference>
<keyword evidence="2" id="KW-1185">Reference proteome</keyword>
<dbReference type="OrthoDB" id="6816093at2"/>
<evidence type="ECO:0000313" key="2">
    <source>
        <dbReference type="Proteomes" id="UP000197019"/>
    </source>
</evidence>
<organism evidence="1 2">
    <name type="scientific">Methylovulum psychrotolerans</name>
    <dbReference type="NCBI Taxonomy" id="1704499"/>
    <lineage>
        <taxon>Bacteria</taxon>
        <taxon>Pseudomonadati</taxon>
        <taxon>Pseudomonadota</taxon>
        <taxon>Gammaproteobacteria</taxon>
        <taxon>Methylococcales</taxon>
        <taxon>Methylococcaceae</taxon>
        <taxon>Methylovulum</taxon>
    </lineage>
</organism>
<dbReference type="EMBL" id="CP022129">
    <property type="protein sequence ID" value="ASF46997.1"/>
    <property type="molecule type" value="Genomic_DNA"/>
</dbReference>
<sequence>MSDATTPQLTPSGGSNGFIKLMTDKDGAALNPPQTMKIPAFVGIDSIDDKMDIKESNGAGQYAISLRGGKKKLSLSFTVDAFTGALLNNLYYGAETQAKQQRALIDNVGHAIPDHANLQAKIQNVITLNLSRWDSDTSVAINGTSATKDTSGTPVAGHYLVSAGKYTFAAADVNKTFAIAFDSNGTTVTVQGKIPPSLAFNVTKVASTTYAVKKQASGWTDGVAMIRSTFTNSAVPATGHFMASPWGAIILNPAETVGSAGQKMTFQYYCDGQTVTAMKGTLPDAGYDLYVDAPGDSLYISDDGVFLVTNSGTAMTGIGVGEALAVVSTGTPTSGQALSDGLGFYTFAAADVGDVVRIQYVLDYFSIVLSLPDGADYLEDLGVRTQGGLPFQRIAQSSPLSIATDQYYVNEAAGVYYFDYTNGGDTVFIDALVEEQGGNFIAINNELMGKSPTFMLVLQNEMDGESITVTYRNCKCLGTGIPLKQDPTAMKFDIQMFADRTTGVVGSISTSS</sequence>
<dbReference type="RefSeq" id="WP_088619869.1">
    <property type="nucleotide sequence ID" value="NZ_CP022129.1"/>
</dbReference>
<dbReference type="KEGG" id="mpsy:CEK71_13460"/>
<dbReference type="AlphaFoldDB" id="A0A1Z4C0D4"/>
<name>A0A1Z4C0D4_9GAMM</name>
<accession>A0A1Z4C0D4</accession>
<proteinExistence type="predicted"/>
<evidence type="ECO:0000313" key="1">
    <source>
        <dbReference type="EMBL" id="ASF46997.1"/>
    </source>
</evidence>